<dbReference type="EC" id="3.2.1.143" evidence="2"/>
<feature type="binding site" evidence="5">
    <location>
        <position position="610"/>
    </location>
    <ligand>
        <name>substrate</name>
    </ligand>
</feature>
<feature type="active site" evidence="4">
    <location>
        <position position="607"/>
    </location>
</feature>
<feature type="region of interest" description="Disordered" evidence="6">
    <location>
        <begin position="130"/>
        <end position="321"/>
    </location>
</feature>
<feature type="active site" evidence="4">
    <location>
        <position position="625"/>
    </location>
</feature>
<sequence>MAAEALLRHIVKLRKRGACCCVKLLATTTYRRRRPDVPLLAKFLFMTSLFEYDQVKGLRPEEPRQPVRLSAETGESSTSGRLGPLPVKVGEASQQIKRKIPHACAVKMEEVAMDTNTKHEEHMIICTGSLDTSDSPVLENAESEVSSSPAVTPPIKTKLASKRSFVDEQKPRKLSLEDFQEKSTEASQASSGEGHEAVQDVEMECPESPTCPPLSSNTAEDQETMDSQPSSNTRAGGHEPLPKISKDVQGSDGKPVAGTEVKDPVDPGKQESAGPSSAAPRGPAKRDTKITDFFSRAHPQPPASTPAAAQERDGRKGSVHTSAKWLGTPLEELKRMPQCSPPLSHLRATDNHTVMIRTDLLREGEVLVPYPTRFKDTWDEANVKMPCSEKNLFPLENEDGGGVQSRWELIQKALKTEFKSAYDIKGAILKYNMAHTKRWDFSALNAFCNKALEPEDVQHLFGSVLPKMAELALKVDKLCTKPIPLLKQKMNHSITMSQEQIACLLANAFFCTFPRRNSRKQEYANYPDIHLFRLFEGSSPKKIEKLKTLFCYFRRVTEKQPTGLVTFTRQSLTRFPEWESSAKQLTKLHITCEGTIEDQGYGMLQVDFANRMVGGGVTGNGLVQEEIRFMINPELIVARLFTEAMDNNECLVVTGTEQYSKYTGYAESYRWAGNHKDEIPRDDWQRKCTEIVAIDALKFKNFLDQFQPEKINRELNKAYCGFVRPGVRSDNLPAVATGNWGCGVFLGDSRLKALLQILVAAEVGRDVAYFTFGDADLMRDVHKMHSFLTERNVTVGTVYRLLMQYYSTVCEPCSSSRPDVSLYAFIYDCVCSSAASLDSDSAAARPDVPADFR</sequence>
<keyword evidence="10" id="KW-1185">Reference proteome</keyword>
<proteinExistence type="inferred from homology"/>
<dbReference type="GO" id="GO:0009225">
    <property type="term" value="P:nucleotide-sugar metabolic process"/>
    <property type="evidence" value="ECO:0007669"/>
    <property type="project" value="TreeGrafter"/>
</dbReference>
<comment type="similarity">
    <text evidence="1">Belongs to the poly(ADP-ribose) glycohydrolase family.</text>
</comment>
<dbReference type="Pfam" id="PF20811">
    <property type="entry name" value="PARG_cat_N"/>
    <property type="match status" value="1"/>
</dbReference>
<evidence type="ECO:0000256" key="2">
    <source>
        <dbReference type="ARBA" id="ARBA00012255"/>
    </source>
</evidence>
<dbReference type="Pfam" id="PF05028">
    <property type="entry name" value="PARG_cat_C"/>
    <property type="match status" value="1"/>
</dbReference>
<dbReference type="Ensembl" id="ENSSFOT00015021161.2">
    <property type="protein sequence ID" value="ENSSFOP00015020927.2"/>
    <property type="gene ID" value="ENSSFOG00015013440.2"/>
</dbReference>
<dbReference type="GO" id="GO:0005737">
    <property type="term" value="C:cytoplasm"/>
    <property type="evidence" value="ECO:0007669"/>
    <property type="project" value="TreeGrafter"/>
</dbReference>
<protein>
    <recommendedName>
        <fullName evidence="2">poly(ADP-ribose) glycohydrolase</fullName>
        <ecNumber evidence="2">3.2.1.143</ecNumber>
    </recommendedName>
</protein>
<dbReference type="InterPro" id="IPR048362">
    <property type="entry name" value="PARG_helical"/>
</dbReference>
<organism evidence="9 10">
    <name type="scientific">Scleropages formosus</name>
    <name type="common">Asian bonytongue</name>
    <name type="synonym">Osteoglossum formosum</name>
    <dbReference type="NCBI Taxonomy" id="113540"/>
    <lineage>
        <taxon>Eukaryota</taxon>
        <taxon>Metazoa</taxon>
        <taxon>Chordata</taxon>
        <taxon>Craniata</taxon>
        <taxon>Vertebrata</taxon>
        <taxon>Euteleostomi</taxon>
        <taxon>Actinopterygii</taxon>
        <taxon>Neopterygii</taxon>
        <taxon>Teleostei</taxon>
        <taxon>Osteoglossocephala</taxon>
        <taxon>Osteoglossomorpha</taxon>
        <taxon>Osteoglossiformes</taxon>
        <taxon>Osteoglossidae</taxon>
        <taxon>Scleropages</taxon>
    </lineage>
</organism>
<reference evidence="9" key="3">
    <citation type="submission" date="2025-09" db="UniProtKB">
        <authorList>
            <consortium name="Ensembl"/>
        </authorList>
    </citation>
    <scope>IDENTIFICATION</scope>
</reference>
<evidence type="ECO:0000313" key="10">
    <source>
        <dbReference type="Proteomes" id="UP000694397"/>
    </source>
</evidence>
<keyword evidence="3" id="KW-0378">Hydrolase</keyword>
<dbReference type="Proteomes" id="UP000694397">
    <property type="component" value="Chromosome 24"/>
</dbReference>
<name>A0A8C9V3I3_SCLFO</name>
<evidence type="ECO:0000256" key="5">
    <source>
        <dbReference type="PIRSR" id="PIRSR607724-2"/>
    </source>
</evidence>
<accession>A0A8C9V3I3</accession>
<dbReference type="GO" id="GO:1990966">
    <property type="term" value="P:ATP generation from poly-ADP-D-ribose"/>
    <property type="evidence" value="ECO:0007669"/>
    <property type="project" value="TreeGrafter"/>
</dbReference>
<reference evidence="9" key="2">
    <citation type="submission" date="2025-08" db="UniProtKB">
        <authorList>
            <consortium name="Ensembl"/>
        </authorList>
    </citation>
    <scope>IDENTIFICATION</scope>
</reference>
<dbReference type="PANTHER" id="PTHR12837">
    <property type="entry name" value="POLY ADP-RIBOSE GLYCOHYDROLASE"/>
    <property type="match status" value="1"/>
</dbReference>
<evidence type="ECO:0000259" key="7">
    <source>
        <dbReference type="Pfam" id="PF05028"/>
    </source>
</evidence>
<feature type="binding site" evidence="5">
    <location>
        <position position="665"/>
    </location>
    <ligand>
        <name>substrate</name>
    </ligand>
</feature>
<dbReference type="AlphaFoldDB" id="A0A8C9V3I3"/>
<feature type="domain" description="PARG helical" evidence="8">
    <location>
        <begin position="453"/>
        <end position="569"/>
    </location>
</feature>
<evidence type="ECO:0000313" key="9">
    <source>
        <dbReference type="Ensembl" id="ENSSFOP00015020927.2"/>
    </source>
</evidence>
<evidence type="ECO:0000256" key="1">
    <source>
        <dbReference type="ARBA" id="ARBA00009545"/>
    </source>
</evidence>
<dbReference type="GO" id="GO:0005634">
    <property type="term" value="C:nucleus"/>
    <property type="evidence" value="ECO:0007669"/>
    <property type="project" value="TreeGrafter"/>
</dbReference>
<evidence type="ECO:0000256" key="4">
    <source>
        <dbReference type="PIRSR" id="PIRSR607724-1"/>
    </source>
</evidence>
<feature type="compositionally biased region" description="Low complexity" evidence="6">
    <location>
        <begin position="272"/>
        <end position="282"/>
    </location>
</feature>
<dbReference type="GO" id="GO:0006282">
    <property type="term" value="P:regulation of DNA repair"/>
    <property type="evidence" value="ECO:0007669"/>
    <property type="project" value="InterPro"/>
</dbReference>
<feature type="compositionally biased region" description="Basic and acidic residues" evidence="6">
    <location>
        <begin position="260"/>
        <end position="269"/>
    </location>
</feature>
<feature type="active site" evidence="4">
    <location>
        <position position="626"/>
    </location>
</feature>
<feature type="region of interest" description="Disordered" evidence="6">
    <location>
        <begin position="61"/>
        <end position="86"/>
    </location>
</feature>
<evidence type="ECO:0000256" key="6">
    <source>
        <dbReference type="SAM" id="MobiDB-lite"/>
    </source>
</evidence>
<feature type="binding site" evidence="5">
    <location>
        <position position="624"/>
    </location>
    <ligand>
        <name>substrate</name>
    </ligand>
</feature>
<dbReference type="PANTHER" id="PTHR12837:SF8">
    <property type="entry name" value="POLY(ADP-RIBOSE) GLYCOHYDROLASE"/>
    <property type="match status" value="1"/>
</dbReference>
<evidence type="ECO:0000256" key="3">
    <source>
        <dbReference type="ARBA" id="ARBA00022801"/>
    </source>
</evidence>
<feature type="compositionally biased region" description="Basic and acidic residues" evidence="6">
    <location>
        <begin position="236"/>
        <end position="246"/>
    </location>
</feature>
<feature type="compositionally biased region" description="Polar residues" evidence="6">
    <location>
        <begin position="213"/>
        <end position="234"/>
    </location>
</feature>
<feature type="domain" description="PARG catalytic Macro" evidence="7">
    <location>
        <begin position="576"/>
        <end position="778"/>
    </location>
</feature>
<dbReference type="InterPro" id="IPR007724">
    <property type="entry name" value="Poly_GlycHdrlase"/>
</dbReference>
<dbReference type="GO" id="GO:0004649">
    <property type="term" value="F:poly(ADP-ribose) glycohydrolase activity"/>
    <property type="evidence" value="ECO:0007669"/>
    <property type="project" value="UniProtKB-EC"/>
</dbReference>
<dbReference type="GeneTree" id="ENSGT00390000003652"/>
<reference evidence="9 10" key="1">
    <citation type="submission" date="2019-04" db="EMBL/GenBank/DDBJ databases">
        <authorList>
            <consortium name="Wellcome Sanger Institute Data Sharing"/>
        </authorList>
    </citation>
    <scope>NUCLEOTIDE SEQUENCE [LARGE SCALE GENOMIC DNA]</scope>
</reference>
<feature type="compositionally biased region" description="Basic and acidic residues" evidence="6">
    <location>
        <begin position="164"/>
        <end position="184"/>
    </location>
</feature>
<gene>
    <name evidence="9" type="primary">PARG</name>
    <name evidence="9" type="synonym">parga</name>
</gene>
<dbReference type="GO" id="GO:0005975">
    <property type="term" value="P:carbohydrate metabolic process"/>
    <property type="evidence" value="ECO:0007669"/>
    <property type="project" value="InterPro"/>
</dbReference>
<dbReference type="InterPro" id="IPR046372">
    <property type="entry name" value="PARG_cat_C"/>
</dbReference>
<dbReference type="OrthoDB" id="1937899at2759"/>
<evidence type="ECO:0000259" key="8">
    <source>
        <dbReference type="Pfam" id="PF20811"/>
    </source>
</evidence>